<dbReference type="HAMAP" id="MF_03153">
    <property type="entry name" value="U1_C"/>
    <property type="match status" value="1"/>
</dbReference>
<gene>
    <name evidence="12" type="ORF">GOP47_0007365</name>
</gene>
<comment type="caution">
    <text evidence="12">The sequence shown here is derived from an EMBL/GenBank/DDBJ whole genome shotgun (WGS) entry which is preliminary data.</text>
</comment>
<name>A0A9D4V157_ADICA</name>
<keyword evidence="6 9" id="KW-0539">Nucleus</keyword>
<evidence type="ECO:0000313" key="13">
    <source>
        <dbReference type="Proteomes" id="UP000886520"/>
    </source>
</evidence>
<dbReference type="GO" id="GO:0000387">
    <property type="term" value="P:spliceosomal snRNP assembly"/>
    <property type="evidence" value="ECO:0007669"/>
    <property type="project" value="UniProtKB-UniRule"/>
</dbReference>
<sequence>MPRYYCDYCDTYLTHDSPSVRKQHNQGYKHKANVRSYYQQFEEQQTQSLIDQKVKEHLHMGGAFMLQPGAYRPPPGMRPLTLPIPGSNPALNPPSMLPPGRPLMAPMGASTGYMTPPVFRPPVGAGPQGNGLPLPPAGAPTSAPGVRSITPTNGALPGPPGSYQQQPASMPPPYNYLPASAGAPGGYSQQQSSMNSTSSSQVNSAFGSSAPPGTMPPGNFQSSQGAPAANSYGTSMVGGYRG</sequence>
<reference evidence="12" key="1">
    <citation type="submission" date="2021-01" db="EMBL/GenBank/DDBJ databases">
        <title>Adiantum capillus-veneris genome.</title>
        <authorList>
            <person name="Fang Y."/>
            <person name="Liao Q."/>
        </authorList>
    </citation>
    <scope>NUCLEOTIDE SEQUENCE</scope>
    <source>
        <strain evidence="12">H3</strain>
        <tissue evidence="12">Leaf</tissue>
    </source>
</reference>
<keyword evidence="4 9" id="KW-0862">Zinc</keyword>
<dbReference type="GO" id="GO:0030619">
    <property type="term" value="F:U1 snRNA binding"/>
    <property type="evidence" value="ECO:0007669"/>
    <property type="project" value="UniProtKB-UniRule"/>
</dbReference>
<accession>A0A9D4V157</accession>
<keyword evidence="7 9" id="KW-0687">Ribonucleoprotein</keyword>
<evidence type="ECO:0000256" key="1">
    <source>
        <dbReference type="ARBA" id="ARBA00004123"/>
    </source>
</evidence>
<comment type="subunit">
    <text evidence="8">Component of the U1 snRNP. The U1 snRNP is composed of the U1 snRNA and the 7 core Sm proteins SNRPB, SNRPD1, SNRPD2, SNRPD3, SNRPE, SNRPF and SNRPG that assemble in a heptameric protein ring on the Sm site of the small nuclear RNA to form the core snRNP, and at least 3 U1 snRNP-specific proteins SNRNP70/U1-70K, SNRPA/U1-A and SNRPC/U1-C. SNRPC/U1-C interacts with U1 snRNA and the 5' splice-site region of the pre-mRNA. Interacts (via N-terminus) with TIA1 (via C-terminus); thereby promoting spliceosomal U1 snRNP recruitment to 5' splice sites.</text>
</comment>
<protein>
    <recommendedName>
        <fullName evidence="9">U1 small nuclear ribonucleoprotein C</fullName>
        <shortName evidence="9">U1 snRNP C</shortName>
        <shortName evidence="9">U1-C</shortName>
        <shortName evidence="9">U1C</shortName>
    </recommendedName>
</protein>
<evidence type="ECO:0000256" key="5">
    <source>
        <dbReference type="ARBA" id="ARBA00022884"/>
    </source>
</evidence>
<evidence type="ECO:0000256" key="4">
    <source>
        <dbReference type="ARBA" id="ARBA00022833"/>
    </source>
</evidence>
<dbReference type="GO" id="GO:0008270">
    <property type="term" value="F:zinc ion binding"/>
    <property type="evidence" value="ECO:0007669"/>
    <property type="project" value="UniProtKB-UniRule"/>
</dbReference>
<keyword evidence="3 9" id="KW-0863">Zinc-finger</keyword>
<dbReference type="InterPro" id="IPR013085">
    <property type="entry name" value="U1-CZ_Znf_C2H2"/>
</dbReference>
<dbReference type="SUPFAM" id="SSF57667">
    <property type="entry name" value="beta-beta-alpha zinc fingers"/>
    <property type="match status" value="1"/>
</dbReference>
<dbReference type="FunFam" id="3.30.160.60:FF:000059">
    <property type="entry name" value="U1 small nuclear ribonucleoprotein C"/>
    <property type="match status" value="1"/>
</dbReference>
<organism evidence="12 13">
    <name type="scientific">Adiantum capillus-veneris</name>
    <name type="common">Maidenhair fern</name>
    <dbReference type="NCBI Taxonomy" id="13818"/>
    <lineage>
        <taxon>Eukaryota</taxon>
        <taxon>Viridiplantae</taxon>
        <taxon>Streptophyta</taxon>
        <taxon>Embryophyta</taxon>
        <taxon>Tracheophyta</taxon>
        <taxon>Polypodiopsida</taxon>
        <taxon>Polypodiidae</taxon>
        <taxon>Polypodiales</taxon>
        <taxon>Pteridineae</taxon>
        <taxon>Pteridaceae</taxon>
        <taxon>Vittarioideae</taxon>
        <taxon>Adiantum</taxon>
    </lineage>
</organism>
<proteinExistence type="inferred from homology"/>
<dbReference type="AlphaFoldDB" id="A0A9D4V157"/>
<dbReference type="PANTHER" id="PTHR31148:SF1">
    <property type="entry name" value="U1 SMALL NUCLEAR RIBONUCLEOPROTEIN C"/>
    <property type="match status" value="1"/>
</dbReference>
<keyword evidence="13" id="KW-1185">Reference proteome</keyword>
<dbReference type="PROSITE" id="PS50171">
    <property type="entry name" value="ZF_MATRIN"/>
    <property type="match status" value="1"/>
</dbReference>
<evidence type="ECO:0000313" key="12">
    <source>
        <dbReference type="EMBL" id="KAI5077541.1"/>
    </source>
</evidence>
<dbReference type="GO" id="GO:0030627">
    <property type="term" value="F:pre-mRNA 5'-splice site binding"/>
    <property type="evidence" value="ECO:0007669"/>
    <property type="project" value="InterPro"/>
</dbReference>
<dbReference type="InterPro" id="IPR017340">
    <property type="entry name" value="U1_snRNP-C"/>
</dbReference>
<dbReference type="OrthoDB" id="76567at2759"/>
<comment type="similarity">
    <text evidence="9">Belongs to the U1 small nuclear ribonucleoprotein C family.</text>
</comment>
<feature type="region of interest" description="Disordered" evidence="10">
    <location>
        <begin position="121"/>
        <end position="242"/>
    </location>
</feature>
<evidence type="ECO:0000259" key="11">
    <source>
        <dbReference type="PROSITE" id="PS50171"/>
    </source>
</evidence>
<evidence type="ECO:0000256" key="7">
    <source>
        <dbReference type="ARBA" id="ARBA00023274"/>
    </source>
</evidence>
<dbReference type="GO" id="GO:0000395">
    <property type="term" value="P:mRNA 5'-splice site recognition"/>
    <property type="evidence" value="ECO:0007669"/>
    <property type="project" value="UniProtKB-UniRule"/>
</dbReference>
<evidence type="ECO:0000256" key="8">
    <source>
        <dbReference type="ARBA" id="ARBA00046357"/>
    </source>
</evidence>
<dbReference type="InterPro" id="IPR036236">
    <property type="entry name" value="Znf_C2H2_sf"/>
</dbReference>
<dbReference type="InterPro" id="IPR000690">
    <property type="entry name" value="Matrin/U1-C_Znf_C2H2"/>
</dbReference>
<dbReference type="Pfam" id="PF06220">
    <property type="entry name" value="zf-U1"/>
    <property type="match status" value="1"/>
</dbReference>
<dbReference type="SMART" id="SM00451">
    <property type="entry name" value="ZnF_U1"/>
    <property type="match status" value="1"/>
</dbReference>
<feature type="compositionally biased region" description="Low complexity" evidence="10">
    <location>
        <begin position="188"/>
        <end position="204"/>
    </location>
</feature>
<evidence type="ECO:0000256" key="6">
    <source>
        <dbReference type="ARBA" id="ARBA00023242"/>
    </source>
</evidence>
<comment type="function">
    <text evidence="9">Component of the spliceosomal U1 snRNP, which is essential for recognition of the pre-mRNA 5' splice-site and the subsequent assembly of the spliceosome. U1-C is directly involved in initial 5' splice-site recognition for both constitutive and regulated alternative splicing. The interaction with the 5' splice-site seems to precede base-pairing between the pre-mRNA and the U1 snRNA. Stimulates commitment or early (E) complex formation by stabilizing the base pairing of the 5' end of the U1 snRNA and the 5' splice-site region.</text>
</comment>
<comment type="subcellular location">
    <subcellularLocation>
        <location evidence="1 9">Nucleus</location>
    </subcellularLocation>
</comment>
<evidence type="ECO:0000256" key="9">
    <source>
        <dbReference type="HAMAP-Rule" id="MF_03153"/>
    </source>
</evidence>
<dbReference type="InterPro" id="IPR003604">
    <property type="entry name" value="Matrin/U1-like-C_Znf_C2H2"/>
</dbReference>
<keyword evidence="2 9" id="KW-0479">Metal-binding</keyword>
<comment type="subunit">
    <text evidence="9">U1 snRNP is composed of the 7 core Sm proteins B/B', D1, D2, D3, E, F and G that assemble in a heptameric protein ring on the Sm site of the small nuclear RNA to form the core snRNP, and at least 3 U1 snRNP-specific proteins U1-70K, U1-A and U1-C. U1-C interacts with U1 snRNA and the 5' splice-site region of the pre-mRNA.</text>
</comment>
<feature type="domain" description="Matrin-type" evidence="11">
    <location>
        <begin position="4"/>
        <end position="36"/>
    </location>
</feature>
<dbReference type="EMBL" id="JABFUD020000007">
    <property type="protein sequence ID" value="KAI5077541.1"/>
    <property type="molecule type" value="Genomic_DNA"/>
</dbReference>
<dbReference type="GO" id="GO:0003729">
    <property type="term" value="F:mRNA binding"/>
    <property type="evidence" value="ECO:0007669"/>
    <property type="project" value="UniProtKB-UniRule"/>
</dbReference>
<evidence type="ECO:0000256" key="2">
    <source>
        <dbReference type="ARBA" id="ARBA00022723"/>
    </source>
</evidence>
<keyword evidence="5 9" id="KW-0694">RNA-binding</keyword>
<evidence type="ECO:0000256" key="3">
    <source>
        <dbReference type="ARBA" id="ARBA00022771"/>
    </source>
</evidence>
<dbReference type="GO" id="GO:0000243">
    <property type="term" value="C:commitment complex"/>
    <property type="evidence" value="ECO:0007669"/>
    <property type="project" value="UniProtKB-UniRule"/>
</dbReference>
<dbReference type="GO" id="GO:0071004">
    <property type="term" value="C:U2-type prespliceosome"/>
    <property type="evidence" value="ECO:0007669"/>
    <property type="project" value="UniProtKB-UniRule"/>
</dbReference>
<dbReference type="PANTHER" id="PTHR31148">
    <property type="entry name" value="U1 SMALL NUCLEAR RIBONUCLEOPROTEIN C"/>
    <property type="match status" value="1"/>
</dbReference>
<dbReference type="Proteomes" id="UP000886520">
    <property type="component" value="Chromosome 7"/>
</dbReference>
<dbReference type="GO" id="GO:0005685">
    <property type="term" value="C:U1 snRNP"/>
    <property type="evidence" value="ECO:0007669"/>
    <property type="project" value="UniProtKB-UniRule"/>
</dbReference>
<dbReference type="Gene3D" id="3.30.160.60">
    <property type="entry name" value="Classic Zinc Finger"/>
    <property type="match status" value="1"/>
</dbReference>
<evidence type="ECO:0000256" key="10">
    <source>
        <dbReference type="SAM" id="MobiDB-lite"/>
    </source>
</evidence>